<organism evidence="2 3">
    <name type="scientific">Stentor coeruleus</name>
    <dbReference type="NCBI Taxonomy" id="5963"/>
    <lineage>
        <taxon>Eukaryota</taxon>
        <taxon>Sar</taxon>
        <taxon>Alveolata</taxon>
        <taxon>Ciliophora</taxon>
        <taxon>Postciliodesmatophora</taxon>
        <taxon>Heterotrichea</taxon>
        <taxon>Heterotrichida</taxon>
        <taxon>Stentoridae</taxon>
        <taxon>Stentor</taxon>
    </lineage>
</organism>
<evidence type="ECO:0000313" key="2">
    <source>
        <dbReference type="EMBL" id="OMJ70801.1"/>
    </source>
</evidence>
<proteinExistence type="predicted"/>
<evidence type="ECO:0000256" key="1">
    <source>
        <dbReference type="SAM" id="MobiDB-lite"/>
    </source>
</evidence>
<reference evidence="2 3" key="1">
    <citation type="submission" date="2016-11" db="EMBL/GenBank/DDBJ databases">
        <title>The macronuclear genome of Stentor coeruleus: a giant cell with tiny introns.</title>
        <authorList>
            <person name="Slabodnick M."/>
            <person name="Ruby J.G."/>
            <person name="Reiff S.B."/>
            <person name="Swart E.C."/>
            <person name="Gosai S."/>
            <person name="Prabakaran S."/>
            <person name="Witkowska E."/>
            <person name="Larue G.E."/>
            <person name="Fisher S."/>
            <person name="Freeman R.M."/>
            <person name="Gunawardena J."/>
            <person name="Chu W."/>
            <person name="Stover N.A."/>
            <person name="Gregory B.D."/>
            <person name="Nowacki M."/>
            <person name="Derisi J."/>
            <person name="Roy S.W."/>
            <person name="Marshall W.F."/>
            <person name="Sood P."/>
        </authorList>
    </citation>
    <scope>NUCLEOTIDE SEQUENCE [LARGE SCALE GENOMIC DNA]</scope>
    <source>
        <strain evidence="2">WM001</strain>
    </source>
</reference>
<dbReference type="AlphaFoldDB" id="A0A1R2B1Z0"/>
<name>A0A1R2B1Z0_9CILI</name>
<protein>
    <submittedName>
        <fullName evidence="2">Uncharacterized protein</fullName>
    </submittedName>
</protein>
<dbReference type="Proteomes" id="UP000187209">
    <property type="component" value="Unassembled WGS sequence"/>
</dbReference>
<evidence type="ECO:0000313" key="3">
    <source>
        <dbReference type="Proteomes" id="UP000187209"/>
    </source>
</evidence>
<feature type="region of interest" description="Disordered" evidence="1">
    <location>
        <begin position="294"/>
        <end position="314"/>
    </location>
</feature>
<gene>
    <name evidence="2" type="ORF">SteCoe_31150</name>
</gene>
<keyword evidence="3" id="KW-1185">Reference proteome</keyword>
<dbReference type="EMBL" id="MPUH01001053">
    <property type="protein sequence ID" value="OMJ70801.1"/>
    <property type="molecule type" value="Genomic_DNA"/>
</dbReference>
<feature type="compositionally biased region" description="Basic residues" evidence="1">
    <location>
        <begin position="298"/>
        <end position="308"/>
    </location>
</feature>
<comment type="caution">
    <text evidence="2">The sequence shown here is derived from an EMBL/GenBank/DDBJ whole genome shotgun (WGS) entry which is preliminary data.</text>
</comment>
<accession>A0A1R2B1Z0</accession>
<sequence length="369" mass="43875">MGRKKSKKGQKRSLIESEIDASEYFELDIFTRKEGISLLNFDNFKTMNIENQRNYIKNYISSIYVEFTKGIEKNIESIIQTKHEDQSSCPPFLKIRIDFIKKIRPFLDKIKDKESIDQLKNFLSLHANVLTDRLYDNFIQLYNLSIKTQSLIILNIYKYITHIAKEICKLLNSLLSSYEKIIKNCHQELFYERIMKDRKDIYHSLSCAFPQDEPSEILLRKFSKFKEYEKNKEFDDLSTLTEFSLCEPEIYDEDIMSHLSSVDYLMKKNFQQSFDDYDVDEIVKYIEGDIQKEQITPKKTRKPQRKREGKNCNNEMDKEVMEFARKLDENPQKTGLKVVLPENVLMDMRGKIVKFRELMNYNASPTKTC</sequence>